<protein>
    <submittedName>
        <fullName evidence="4">Uncharacterized protein</fullName>
    </submittedName>
</protein>
<evidence type="ECO:0000256" key="1">
    <source>
        <dbReference type="SAM" id="Phobius"/>
    </source>
</evidence>
<evidence type="ECO:0000313" key="4">
    <source>
        <dbReference type="EMBL" id="VFK74918.1"/>
    </source>
</evidence>
<dbReference type="AlphaFoldDB" id="A0A451B9F1"/>
<keyword evidence="1" id="KW-0812">Transmembrane</keyword>
<sequence length="220" mass="23769">MNVTTVLGSLISRFEHVLAERAERTIPVPVAVVVTKVDAYGLEDRVGGTTELPRDHRSVSSAARHAASQSRRVRQFLRDCGLGNVINNLESRFQPVRYFSASALGRSFRPDDGTPFAPRGVWAPFLWICFQSGAISSIPTVVSMMGNAWRSFVQSLQGKAGMSSAIVAWTFTLCIAAISFTTLWHFVGFLASSAIIGSAIGIAFLASAIAKGRFSRNTGK</sequence>
<organism evidence="4">
    <name type="scientific">Candidatus Kentrum sp. MB</name>
    <dbReference type="NCBI Taxonomy" id="2138164"/>
    <lineage>
        <taxon>Bacteria</taxon>
        <taxon>Pseudomonadati</taxon>
        <taxon>Pseudomonadota</taxon>
        <taxon>Gammaproteobacteria</taxon>
        <taxon>Candidatus Kentrum</taxon>
    </lineage>
</organism>
<evidence type="ECO:0000313" key="3">
    <source>
        <dbReference type="EMBL" id="VFK27065.1"/>
    </source>
</evidence>
<name>A0A451B9F1_9GAMM</name>
<evidence type="ECO:0000313" key="2">
    <source>
        <dbReference type="EMBL" id="VFK24624.1"/>
    </source>
</evidence>
<dbReference type="EMBL" id="CAADFO010000009">
    <property type="protein sequence ID" value="VFK24624.1"/>
    <property type="molecule type" value="Genomic_DNA"/>
</dbReference>
<feature type="transmembrane region" description="Helical" evidence="1">
    <location>
        <begin position="160"/>
        <end position="180"/>
    </location>
</feature>
<dbReference type="EMBL" id="CAADFQ010000002">
    <property type="protein sequence ID" value="VFK27065.1"/>
    <property type="molecule type" value="Genomic_DNA"/>
</dbReference>
<keyword evidence="1" id="KW-1133">Transmembrane helix</keyword>
<gene>
    <name evidence="2" type="ORF">BECKMB1821G_GA0114241_100926</name>
    <name evidence="4" type="ORF">BECKMB1821H_GA0114242_101227</name>
    <name evidence="3" type="ORF">BECKMB1821I_GA0114274_100226</name>
</gene>
<keyword evidence="1" id="KW-0472">Membrane</keyword>
<accession>A0A451B9F1</accession>
<reference evidence="4" key="1">
    <citation type="submission" date="2019-02" db="EMBL/GenBank/DDBJ databases">
        <authorList>
            <person name="Gruber-Vodicka R. H."/>
            <person name="Seah K. B. B."/>
        </authorList>
    </citation>
    <scope>NUCLEOTIDE SEQUENCE</scope>
    <source>
        <strain evidence="2">BECK_BZ197</strain>
        <strain evidence="4">BECK_BZ198</strain>
        <strain evidence="3">BECK_BZ199</strain>
    </source>
</reference>
<feature type="transmembrane region" description="Helical" evidence="1">
    <location>
        <begin position="186"/>
        <end position="210"/>
    </location>
</feature>
<dbReference type="EMBL" id="CAADGH010000012">
    <property type="protein sequence ID" value="VFK74918.1"/>
    <property type="molecule type" value="Genomic_DNA"/>
</dbReference>
<feature type="transmembrane region" description="Helical" evidence="1">
    <location>
        <begin position="125"/>
        <end position="148"/>
    </location>
</feature>
<proteinExistence type="predicted"/>